<keyword evidence="3" id="KW-1185">Reference proteome</keyword>
<proteinExistence type="predicted"/>
<gene>
    <name evidence="2" type="ORF">LOD26_22865</name>
</gene>
<evidence type="ECO:0000313" key="2">
    <source>
        <dbReference type="EMBL" id="MCO5784136.1"/>
    </source>
</evidence>
<comment type="caution">
    <text evidence="2">The sequence shown here is derived from an EMBL/GenBank/DDBJ whole genome shotgun (WGS) entry which is preliminary data.</text>
</comment>
<evidence type="ECO:0000313" key="3">
    <source>
        <dbReference type="Proteomes" id="UP001139290"/>
    </source>
</evidence>
<feature type="region of interest" description="Disordered" evidence="1">
    <location>
        <begin position="1"/>
        <end position="23"/>
    </location>
</feature>
<dbReference type="EMBL" id="JAJJVQ010000010">
    <property type="protein sequence ID" value="MCO5784136.1"/>
    <property type="molecule type" value="Genomic_DNA"/>
</dbReference>
<sequence>MLSDAQPHCAEPGVTDIMDGEIHSSKGTKMTDRVILQREFSELMNGLHGSILKYAIDRAEHHQCEVYLCVNNKSHCDQILERIFEKSVVNKLKSNQVISVNGRKLSLYSPLTLNKSYLPKAVYLLMFPSPDLLKSVEYQASLNPVYEIIVFTESDGHTEATDNWISEHEVRMLGIEKTV</sequence>
<accession>A0ABT1BF14</accession>
<evidence type="ECO:0000256" key="1">
    <source>
        <dbReference type="SAM" id="MobiDB-lite"/>
    </source>
</evidence>
<protein>
    <submittedName>
        <fullName evidence="2">Uncharacterized protein</fullName>
    </submittedName>
</protein>
<dbReference type="RefSeq" id="WP_252838895.1">
    <property type="nucleotide sequence ID" value="NZ_JAJJVQ010000010.1"/>
</dbReference>
<name>A0ABT1BF14_9ENTR</name>
<organism evidence="2 3">
    <name type="scientific">Citrobacter meridianamericanus</name>
    <dbReference type="NCBI Taxonomy" id="2894201"/>
    <lineage>
        <taxon>Bacteria</taxon>
        <taxon>Pseudomonadati</taxon>
        <taxon>Pseudomonadota</taxon>
        <taxon>Gammaproteobacteria</taxon>
        <taxon>Enterobacterales</taxon>
        <taxon>Enterobacteriaceae</taxon>
        <taxon>Citrobacter</taxon>
    </lineage>
</organism>
<reference evidence="2" key="1">
    <citation type="submission" date="2021-11" db="EMBL/GenBank/DDBJ databases">
        <title>Citrobacter meridianamericanus sp. nov. isolated from soil.</title>
        <authorList>
            <person name="Furlan J.P.R."/>
            <person name="Stehling E.G."/>
        </authorList>
    </citation>
    <scope>NUCLEOTIDE SEQUENCE</scope>
    <source>
        <strain evidence="2">BR102</strain>
    </source>
</reference>
<dbReference type="Proteomes" id="UP001139290">
    <property type="component" value="Unassembled WGS sequence"/>
</dbReference>